<gene>
    <name evidence="5" type="ORF">AAFH96_25825</name>
</gene>
<dbReference type="PROSITE" id="PS51118">
    <property type="entry name" value="HTH_HXLR"/>
    <property type="match status" value="1"/>
</dbReference>
<dbReference type="InterPro" id="IPR036388">
    <property type="entry name" value="WH-like_DNA-bd_sf"/>
</dbReference>
<name>A0ABV5CX72_9ACTN</name>
<evidence type="ECO:0000313" key="6">
    <source>
        <dbReference type="Proteomes" id="UP001582793"/>
    </source>
</evidence>
<dbReference type="EMBL" id="JBCGDC010000094">
    <property type="protein sequence ID" value="MFB6396495.1"/>
    <property type="molecule type" value="Genomic_DNA"/>
</dbReference>
<evidence type="ECO:0000256" key="2">
    <source>
        <dbReference type="ARBA" id="ARBA00023125"/>
    </source>
</evidence>
<keyword evidence="1" id="KW-0805">Transcription regulation</keyword>
<dbReference type="Pfam" id="PF01638">
    <property type="entry name" value="HxlR"/>
    <property type="match status" value="1"/>
</dbReference>
<dbReference type="PANTHER" id="PTHR33204">
    <property type="entry name" value="TRANSCRIPTIONAL REGULATOR, MARR FAMILY"/>
    <property type="match status" value="1"/>
</dbReference>
<evidence type="ECO:0000259" key="4">
    <source>
        <dbReference type="PROSITE" id="PS51118"/>
    </source>
</evidence>
<organism evidence="5 6">
    <name type="scientific">Polymorphospora lycopeni</name>
    <dbReference type="NCBI Taxonomy" id="3140240"/>
    <lineage>
        <taxon>Bacteria</taxon>
        <taxon>Bacillati</taxon>
        <taxon>Actinomycetota</taxon>
        <taxon>Actinomycetes</taxon>
        <taxon>Micromonosporales</taxon>
        <taxon>Micromonosporaceae</taxon>
        <taxon>Polymorphospora</taxon>
    </lineage>
</organism>
<evidence type="ECO:0000256" key="1">
    <source>
        <dbReference type="ARBA" id="ARBA00023015"/>
    </source>
</evidence>
<dbReference type="Proteomes" id="UP001582793">
    <property type="component" value="Unassembled WGS sequence"/>
</dbReference>
<feature type="domain" description="HTH hxlR-type" evidence="4">
    <location>
        <begin position="1"/>
        <end position="92"/>
    </location>
</feature>
<proteinExistence type="predicted"/>
<protein>
    <submittedName>
        <fullName evidence="5">Helix-turn-helix domain-containing protein</fullName>
    </submittedName>
</protein>
<reference evidence="5 6" key="1">
    <citation type="submission" date="2024-04" db="EMBL/GenBank/DDBJ databases">
        <title>Polymorphospora sp. isolated from Baiyangdian Lake in Xiong'an New Area.</title>
        <authorList>
            <person name="Zhang X."/>
            <person name="Liu J."/>
        </authorList>
    </citation>
    <scope>NUCLEOTIDE SEQUENCE [LARGE SCALE GENOMIC DNA]</scope>
    <source>
        <strain evidence="5 6">2-325</strain>
    </source>
</reference>
<dbReference type="Gene3D" id="1.10.10.10">
    <property type="entry name" value="Winged helix-like DNA-binding domain superfamily/Winged helix DNA-binding domain"/>
    <property type="match status" value="1"/>
</dbReference>
<dbReference type="InterPro" id="IPR002577">
    <property type="entry name" value="HTH_HxlR"/>
</dbReference>
<comment type="caution">
    <text evidence="5">The sequence shown here is derived from an EMBL/GenBank/DDBJ whole genome shotgun (WGS) entry which is preliminary data.</text>
</comment>
<evidence type="ECO:0000313" key="5">
    <source>
        <dbReference type="EMBL" id="MFB6396495.1"/>
    </source>
</evidence>
<accession>A0ABV5CX72</accession>
<keyword evidence="3" id="KW-0804">Transcription</keyword>
<dbReference type="SUPFAM" id="SSF46785">
    <property type="entry name" value="Winged helix' DNA-binding domain"/>
    <property type="match status" value="1"/>
</dbReference>
<evidence type="ECO:0000256" key="3">
    <source>
        <dbReference type="ARBA" id="ARBA00023163"/>
    </source>
</evidence>
<sequence>MLSDPWSFLLLREALLGRRTFAEFRDNLGIATDVLTARLNSLVEHGIMEKIPYQEPGQRTRHAYTLTPAGEQLKLVFIALQQWGDEHLASTEQLRVLPVTRDTRRRVRVTLVDEEGTLVDQANAEFVPAASAIPRIHGAARVVHDA</sequence>
<dbReference type="InterPro" id="IPR036390">
    <property type="entry name" value="WH_DNA-bd_sf"/>
</dbReference>
<dbReference type="PANTHER" id="PTHR33204:SF37">
    <property type="entry name" value="HTH-TYPE TRANSCRIPTIONAL REGULATOR YODB"/>
    <property type="match status" value="1"/>
</dbReference>
<keyword evidence="2" id="KW-0238">DNA-binding</keyword>
<keyword evidence="6" id="KW-1185">Reference proteome</keyword>